<proteinExistence type="predicted"/>
<evidence type="ECO:0000313" key="1">
    <source>
        <dbReference type="EMBL" id="EJX06277.1"/>
    </source>
</evidence>
<reference evidence="1" key="1">
    <citation type="journal article" date="2012" name="PLoS ONE">
        <title>Gene sets for utilization of primary and secondary nutrition supplies in the distal gut of endangered iberian lynx.</title>
        <authorList>
            <person name="Alcaide M."/>
            <person name="Messina E."/>
            <person name="Richter M."/>
            <person name="Bargiela R."/>
            <person name="Peplies J."/>
            <person name="Huws S.A."/>
            <person name="Newbold C.J."/>
            <person name="Golyshin P.N."/>
            <person name="Simon M.A."/>
            <person name="Lopez G."/>
            <person name="Yakimov M.M."/>
            <person name="Ferrer M."/>
        </authorList>
    </citation>
    <scope>NUCLEOTIDE SEQUENCE</scope>
</reference>
<comment type="caution">
    <text evidence="1">The sequence shown here is derived from an EMBL/GenBank/DDBJ whole genome shotgun (WGS) entry which is preliminary data.</text>
</comment>
<dbReference type="EMBL" id="AMCI01001214">
    <property type="protein sequence ID" value="EJX06277.1"/>
    <property type="molecule type" value="Genomic_DNA"/>
</dbReference>
<dbReference type="AlphaFoldDB" id="J9GFX8"/>
<protein>
    <submittedName>
        <fullName evidence="1">Uncharacterized protein</fullName>
    </submittedName>
</protein>
<sequence length="41" mass="4222">MGFLEDYPIAIAVAGVDAVAQLGQQPTEGLGRTVAQNTSMT</sequence>
<accession>J9GFX8</accession>
<gene>
    <name evidence="1" type="ORF">EVA_05613</name>
</gene>
<feature type="non-terminal residue" evidence="1">
    <location>
        <position position="41"/>
    </location>
</feature>
<name>J9GFX8_9ZZZZ</name>
<organism evidence="1">
    <name type="scientific">gut metagenome</name>
    <dbReference type="NCBI Taxonomy" id="749906"/>
    <lineage>
        <taxon>unclassified sequences</taxon>
        <taxon>metagenomes</taxon>
        <taxon>organismal metagenomes</taxon>
    </lineage>
</organism>